<sequence length="59" mass="6416">MLLFCDEQYVSKVALADLLGMSVSALGRHISALVDEGVLLPAFPQQATHKDQAYIAKLK</sequence>
<dbReference type="PATRIC" id="fig|1095749.3.peg.849"/>
<dbReference type="SUPFAM" id="SSF46785">
    <property type="entry name" value="Winged helix' DNA-binding domain"/>
    <property type="match status" value="1"/>
</dbReference>
<name>I3DEH1_9PAST</name>
<dbReference type="Pfam" id="PF13412">
    <property type="entry name" value="HTH_24"/>
    <property type="match status" value="1"/>
</dbReference>
<organism evidence="1 2">
    <name type="scientific">Pasteurella bettyae CCUG 2042</name>
    <dbReference type="NCBI Taxonomy" id="1095749"/>
    <lineage>
        <taxon>Bacteria</taxon>
        <taxon>Pseudomonadati</taxon>
        <taxon>Pseudomonadota</taxon>
        <taxon>Gammaproteobacteria</taxon>
        <taxon>Pasteurellales</taxon>
        <taxon>Pasteurellaceae</taxon>
        <taxon>Pasteurella</taxon>
    </lineage>
</organism>
<dbReference type="InterPro" id="IPR036390">
    <property type="entry name" value="WH_DNA-bd_sf"/>
</dbReference>
<evidence type="ECO:0000313" key="2">
    <source>
        <dbReference type="Proteomes" id="UP000006457"/>
    </source>
</evidence>
<accession>I3DEH1</accession>
<protein>
    <submittedName>
        <fullName evidence="1">Transcriptional regulator, ArsR family</fullName>
    </submittedName>
</protein>
<comment type="caution">
    <text evidence="1">The sequence shown here is derived from an EMBL/GenBank/DDBJ whole genome shotgun (WGS) entry which is preliminary data.</text>
</comment>
<proteinExistence type="predicted"/>
<dbReference type="Proteomes" id="UP000006457">
    <property type="component" value="Unassembled WGS sequence"/>
</dbReference>
<dbReference type="AlphaFoldDB" id="I3DEH1"/>
<evidence type="ECO:0000313" key="1">
    <source>
        <dbReference type="EMBL" id="EIJ70114.1"/>
    </source>
</evidence>
<gene>
    <name evidence="1" type="ORF">HMPREF1052_1520</name>
</gene>
<reference evidence="1 2" key="1">
    <citation type="submission" date="2012-03" db="EMBL/GenBank/DDBJ databases">
        <authorList>
            <person name="Harkins D.M."/>
            <person name="Madupu R."/>
            <person name="Durkin A.S."/>
            <person name="Torralba M."/>
            <person name="Methe B."/>
            <person name="Sutton G.G."/>
            <person name="Nelson K.E."/>
        </authorList>
    </citation>
    <scope>NUCLEOTIDE SEQUENCE [LARGE SCALE GENOMIC DNA]</scope>
    <source>
        <strain evidence="1 2">CCUG 2042</strain>
    </source>
</reference>
<dbReference type="EMBL" id="AJSX01000022">
    <property type="protein sequence ID" value="EIJ70114.1"/>
    <property type="molecule type" value="Genomic_DNA"/>
</dbReference>
<keyword evidence="2" id="KW-1185">Reference proteome</keyword>